<dbReference type="GO" id="GO:0005615">
    <property type="term" value="C:extracellular space"/>
    <property type="evidence" value="ECO:0007669"/>
    <property type="project" value="InterPro"/>
</dbReference>
<name>A0A2I0TI51_LIMLA</name>
<reference evidence="4" key="1">
    <citation type="submission" date="2017-11" db="EMBL/GenBank/DDBJ databases">
        <authorList>
            <person name="Lima N.C."/>
            <person name="Parody-Merino A.M."/>
            <person name="Battley P.F."/>
            <person name="Fidler A.E."/>
            <person name="Prosdocimi F."/>
        </authorList>
    </citation>
    <scope>NUCLEOTIDE SEQUENCE [LARGE SCALE GENOMIC DNA]</scope>
</reference>
<evidence type="ECO:0000259" key="2">
    <source>
        <dbReference type="Pfam" id="PF08451"/>
    </source>
</evidence>
<sequence>MNKSRHARNALRFFYCNDPKWLGSAVERVYPGQATVVVMSTLPLALRCNSKMKPPSSLGISLAYLLLNLTSLCLPTPLWKDRDFLMQEEKAHQTGGNLVLSRQEQQLSTKLVNLKKEEVATAMTTGQFPPSMHFFRAKGLIDQSTVFSILKRMPKGAVLHLHDYAILSVDWLVYNATYLPDCYICFTPTGTVRFHFSKPHPPHPVLAQCSQWVLLETYRKQLRNVTEFDRR</sequence>
<dbReference type="Pfam" id="PF08451">
    <property type="entry name" value="A_deaminase_N"/>
    <property type="match status" value="1"/>
</dbReference>
<dbReference type="InterPro" id="IPR013659">
    <property type="entry name" value="A_deaminase_N"/>
</dbReference>
<evidence type="ECO:0000313" key="4">
    <source>
        <dbReference type="Proteomes" id="UP000233556"/>
    </source>
</evidence>
<gene>
    <name evidence="3" type="ORF">llap_16217</name>
</gene>
<dbReference type="SUPFAM" id="SSF51556">
    <property type="entry name" value="Metallo-dependent hydrolases"/>
    <property type="match status" value="1"/>
</dbReference>
<dbReference type="InterPro" id="IPR032466">
    <property type="entry name" value="Metal_Hydrolase"/>
</dbReference>
<dbReference type="OrthoDB" id="7202371at2759"/>
<proteinExistence type="predicted"/>
<evidence type="ECO:0000256" key="1">
    <source>
        <dbReference type="SAM" id="Phobius"/>
    </source>
</evidence>
<accession>A0A2I0TI51</accession>
<evidence type="ECO:0000313" key="3">
    <source>
        <dbReference type="EMBL" id="PKU33479.1"/>
    </source>
</evidence>
<keyword evidence="1" id="KW-0472">Membrane</keyword>
<dbReference type="EMBL" id="KZ510046">
    <property type="protein sequence ID" value="PKU33479.1"/>
    <property type="molecule type" value="Genomic_DNA"/>
</dbReference>
<dbReference type="Proteomes" id="UP000233556">
    <property type="component" value="Unassembled WGS sequence"/>
</dbReference>
<keyword evidence="1" id="KW-0812">Transmembrane</keyword>
<feature type="domain" description="Adenosine/AMP deaminase N-terminal" evidence="2">
    <location>
        <begin position="80"/>
        <end position="150"/>
    </location>
</feature>
<feature type="transmembrane region" description="Helical" evidence="1">
    <location>
        <begin position="58"/>
        <end position="79"/>
    </location>
</feature>
<protein>
    <submittedName>
        <fullName evidence="3">Adenosine deaminase cecr1</fullName>
    </submittedName>
</protein>
<dbReference type="AlphaFoldDB" id="A0A2I0TI51"/>
<keyword evidence="1" id="KW-1133">Transmembrane helix</keyword>
<keyword evidence="4" id="KW-1185">Reference proteome</keyword>
<organism evidence="3 4">
    <name type="scientific">Limosa lapponica baueri</name>
    <dbReference type="NCBI Taxonomy" id="1758121"/>
    <lineage>
        <taxon>Eukaryota</taxon>
        <taxon>Metazoa</taxon>
        <taxon>Chordata</taxon>
        <taxon>Craniata</taxon>
        <taxon>Vertebrata</taxon>
        <taxon>Euteleostomi</taxon>
        <taxon>Archelosauria</taxon>
        <taxon>Archosauria</taxon>
        <taxon>Dinosauria</taxon>
        <taxon>Saurischia</taxon>
        <taxon>Theropoda</taxon>
        <taxon>Coelurosauria</taxon>
        <taxon>Aves</taxon>
        <taxon>Neognathae</taxon>
        <taxon>Neoaves</taxon>
        <taxon>Charadriiformes</taxon>
        <taxon>Scolopacidae</taxon>
        <taxon>Limosa</taxon>
    </lineage>
</organism>
<reference evidence="4" key="2">
    <citation type="submission" date="2017-12" db="EMBL/GenBank/DDBJ databases">
        <title>Genome sequence of the Bar-tailed Godwit (Limosa lapponica baueri).</title>
        <authorList>
            <person name="Lima N.C.B."/>
            <person name="Parody-Merino A.M."/>
            <person name="Battley P.F."/>
            <person name="Fidler A.E."/>
            <person name="Prosdocimi F."/>
        </authorList>
    </citation>
    <scope>NUCLEOTIDE SEQUENCE [LARGE SCALE GENOMIC DNA]</scope>
</reference>
<dbReference type="Gene3D" id="3.20.20.140">
    <property type="entry name" value="Metal-dependent hydrolases"/>
    <property type="match status" value="1"/>
</dbReference>